<dbReference type="PANTHER" id="PTHR47438">
    <property type="entry name" value="PHOSPHATE METABOLISM PROTEIN 8-RELATED"/>
    <property type="match status" value="1"/>
</dbReference>
<organism evidence="1 2">
    <name type="scientific">Coemansia biformis</name>
    <dbReference type="NCBI Taxonomy" id="1286918"/>
    <lineage>
        <taxon>Eukaryota</taxon>
        <taxon>Fungi</taxon>
        <taxon>Fungi incertae sedis</taxon>
        <taxon>Zoopagomycota</taxon>
        <taxon>Kickxellomycotina</taxon>
        <taxon>Kickxellomycetes</taxon>
        <taxon>Kickxellales</taxon>
        <taxon>Kickxellaceae</taxon>
        <taxon>Coemansia</taxon>
    </lineage>
</organism>
<gene>
    <name evidence="1" type="primary">SDT1</name>
    <name evidence="1" type="ORF">LPJ61_005041</name>
</gene>
<dbReference type="Proteomes" id="UP001143981">
    <property type="component" value="Unassembled WGS sequence"/>
</dbReference>
<dbReference type="GO" id="GO:0006206">
    <property type="term" value="P:pyrimidine nucleobase metabolic process"/>
    <property type="evidence" value="ECO:0007669"/>
    <property type="project" value="TreeGrafter"/>
</dbReference>
<protein>
    <submittedName>
        <fullName evidence="1">Suppressor of deletion of TFIIS</fullName>
    </submittedName>
</protein>
<dbReference type="InterPro" id="IPR052791">
    <property type="entry name" value="SSM1_domain"/>
</dbReference>
<name>A0A9W7Y3R9_9FUNG</name>
<dbReference type="InterPro" id="IPR023214">
    <property type="entry name" value="HAD_sf"/>
</dbReference>
<dbReference type="SFLD" id="SFLDS00003">
    <property type="entry name" value="Haloacid_Dehalogenase"/>
    <property type="match status" value="1"/>
</dbReference>
<comment type="caution">
    <text evidence="1">The sequence shown here is derived from an EMBL/GenBank/DDBJ whole genome shotgun (WGS) entry which is preliminary data.</text>
</comment>
<dbReference type="SFLD" id="SFLDG01132">
    <property type="entry name" value="C1.5.3:_5'-Nucleotidase_Like"/>
    <property type="match status" value="1"/>
</dbReference>
<dbReference type="NCBIfam" id="TIGR01509">
    <property type="entry name" value="HAD-SF-IA-v3"/>
    <property type="match status" value="1"/>
</dbReference>
<dbReference type="GO" id="GO:0009166">
    <property type="term" value="P:nucleotide catabolic process"/>
    <property type="evidence" value="ECO:0007669"/>
    <property type="project" value="TreeGrafter"/>
</dbReference>
<dbReference type="PANTHER" id="PTHR47438:SF1">
    <property type="entry name" value="PHOSPHATE METABOLISM PROTEIN 8-RELATED"/>
    <property type="match status" value="1"/>
</dbReference>
<dbReference type="AlphaFoldDB" id="A0A9W7Y3R9"/>
<accession>A0A9W7Y3R9</accession>
<dbReference type="Pfam" id="PF00702">
    <property type="entry name" value="Hydrolase"/>
    <property type="match status" value="1"/>
</dbReference>
<sequence length="222" mass="25232">MGGTQHERVFFFDIDNCLYPPDLGIDKMMKDKIYAFGREHGLDEATVEATCSTYYRDYGLSVRGFIMHHDVDPVEFNNKVDLCIPLEEAIMPDPKLRAMLESVRARRWAFTNASLQHARRVLQCLQVEDLFEGITYCDYAEPDFPCKPELRAYDKAMREAGVDQKQLCYFVDDNAKNVMAARGYGWTAVLVSPAVEQICAEAGHQQAATIHQLPLALPRLFG</sequence>
<dbReference type="SFLD" id="SFLDG01129">
    <property type="entry name" value="C1.5:_HAD__Beta-PGM__Phosphata"/>
    <property type="match status" value="1"/>
</dbReference>
<dbReference type="OrthoDB" id="1065058at2759"/>
<dbReference type="InterPro" id="IPR036412">
    <property type="entry name" value="HAD-like_sf"/>
</dbReference>
<proteinExistence type="predicted"/>
<keyword evidence="2" id="KW-1185">Reference proteome</keyword>
<dbReference type="InterPro" id="IPR006439">
    <property type="entry name" value="HAD-SF_hydro_IA"/>
</dbReference>
<dbReference type="NCBIfam" id="TIGR01993">
    <property type="entry name" value="Pyr-5-nucltdase"/>
    <property type="match status" value="1"/>
</dbReference>
<dbReference type="SUPFAM" id="SSF56784">
    <property type="entry name" value="HAD-like"/>
    <property type="match status" value="1"/>
</dbReference>
<dbReference type="EMBL" id="JANBOI010001435">
    <property type="protein sequence ID" value="KAJ1726657.1"/>
    <property type="molecule type" value="Genomic_DNA"/>
</dbReference>
<evidence type="ECO:0000313" key="1">
    <source>
        <dbReference type="EMBL" id="KAJ1726657.1"/>
    </source>
</evidence>
<dbReference type="GO" id="GO:0008252">
    <property type="term" value="F:nucleotidase activity"/>
    <property type="evidence" value="ECO:0007669"/>
    <property type="project" value="TreeGrafter"/>
</dbReference>
<dbReference type="InterPro" id="IPR010237">
    <property type="entry name" value="Pyr-5-nucltdase"/>
</dbReference>
<dbReference type="Gene3D" id="1.10.150.450">
    <property type="match status" value="1"/>
</dbReference>
<dbReference type="Gene3D" id="3.40.50.1000">
    <property type="entry name" value="HAD superfamily/HAD-like"/>
    <property type="match status" value="1"/>
</dbReference>
<evidence type="ECO:0000313" key="2">
    <source>
        <dbReference type="Proteomes" id="UP001143981"/>
    </source>
</evidence>
<reference evidence="1" key="1">
    <citation type="submission" date="2022-07" db="EMBL/GenBank/DDBJ databases">
        <title>Phylogenomic reconstructions and comparative analyses of Kickxellomycotina fungi.</title>
        <authorList>
            <person name="Reynolds N.K."/>
            <person name="Stajich J.E."/>
            <person name="Barry K."/>
            <person name="Grigoriev I.V."/>
            <person name="Crous P."/>
            <person name="Smith M.E."/>
        </authorList>
    </citation>
    <scope>NUCLEOTIDE SEQUENCE</scope>
    <source>
        <strain evidence="1">BCRC 34381</strain>
    </source>
</reference>